<sequence length="385" mass="44118">MKNFSYNREPQEMNVEEVLISRKKRLRNQQIIFGSIFAAVMLILAIYVVRRIVYTYYDGYIKLDQNNMRAVDDLFVLRIYKQVGDRVEAGDTLYSYVLIDNLLEHQNVISVPGVVGDYHRMQVQAELAAAEVPVLRVRLQELDKRLKNEENDVYYGVTDNTQKLMLQAERKEVEERLREQYRKIAIYRRMAAKASKDLAHSGYGTNFLPNAPGGNNVSQYLVKYACAPKDAVVTDIKVAEETVVFHKEGIIDLQHDDYAACNLGVIAYIPSNKVKYINKKGNVEIVVNDDITLKAKLSLLGMRVEEIPKHLVSNFAHDIDAVIAYFTFLPGQQVPFWVLTDNLPVRVRTNNFQAEDEEFASRTLEIKENSQVIPADTLYQKGDNL</sequence>
<keyword evidence="2" id="KW-0472">Membrane</keyword>
<dbReference type="EMBL" id="DXBX01000033">
    <property type="protein sequence ID" value="HIZ32857.1"/>
    <property type="molecule type" value="Genomic_DNA"/>
</dbReference>
<name>A0A9D2J1J7_9BACE</name>
<feature type="coiled-coil region" evidence="1">
    <location>
        <begin position="132"/>
        <end position="190"/>
    </location>
</feature>
<feature type="transmembrane region" description="Helical" evidence="2">
    <location>
        <begin position="31"/>
        <end position="49"/>
    </location>
</feature>
<keyword evidence="2" id="KW-0812">Transmembrane</keyword>
<evidence type="ECO:0000313" key="3">
    <source>
        <dbReference type="EMBL" id="HIZ32857.1"/>
    </source>
</evidence>
<gene>
    <name evidence="3" type="ORF">H9814_04825</name>
</gene>
<dbReference type="AlphaFoldDB" id="A0A9D2J1J7"/>
<evidence type="ECO:0000313" key="4">
    <source>
        <dbReference type="Proteomes" id="UP000824028"/>
    </source>
</evidence>
<reference evidence="3" key="1">
    <citation type="journal article" date="2021" name="PeerJ">
        <title>Extensive microbial diversity within the chicken gut microbiome revealed by metagenomics and culture.</title>
        <authorList>
            <person name="Gilroy R."/>
            <person name="Ravi A."/>
            <person name="Getino M."/>
            <person name="Pursley I."/>
            <person name="Horton D.L."/>
            <person name="Alikhan N.F."/>
            <person name="Baker D."/>
            <person name="Gharbi K."/>
            <person name="Hall N."/>
            <person name="Watson M."/>
            <person name="Adriaenssens E.M."/>
            <person name="Foster-Nyarko E."/>
            <person name="Jarju S."/>
            <person name="Secka A."/>
            <person name="Antonio M."/>
            <person name="Oren A."/>
            <person name="Chaudhuri R.R."/>
            <person name="La Ragione R."/>
            <person name="Hildebrand F."/>
            <person name="Pallen M.J."/>
        </authorList>
    </citation>
    <scope>NUCLEOTIDE SEQUENCE</scope>
    <source>
        <strain evidence="3">ChiHjej9B8-1298</strain>
    </source>
</reference>
<proteinExistence type="predicted"/>
<dbReference type="Proteomes" id="UP000824028">
    <property type="component" value="Unassembled WGS sequence"/>
</dbReference>
<keyword evidence="2" id="KW-1133">Transmembrane helix</keyword>
<protein>
    <submittedName>
        <fullName evidence="3">Multidrug transporter</fullName>
    </submittedName>
</protein>
<comment type="caution">
    <text evidence="3">The sequence shown here is derived from an EMBL/GenBank/DDBJ whole genome shotgun (WGS) entry which is preliminary data.</text>
</comment>
<accession>A0A9D2J1J7</accession>
<evidence type="ECO:0000256" key="1">
    <source>
        <dbReference type="SAM" id="Coils"/>
    </source>
</evidence>
<reference evidence="3" key="2">
    <citation type="submission" date="2021-04" db="EMBL/GenBank/DDBJ databases">
        <authorList>
            <person name="Gilroy R."/>
        </authorList>
    </citation>
    <scope>NUCLEOTIDE SEQUENCE</scope>
    <source>
        <strain evidence="3">ChiHjej9B8-1298</strain>
    </source>
</reference>
<keyword evidence="1" id="KW-0175">Coiled coil</keyword>
<evidence type="ECO:0000256" key="2">
    <source>
        <dbReference type="SAM" id="Phobius"/>
    </source>
</evidence>
<organism evidence="3 4">
    <name type="scientific">Candidatus Bacteroides merdigallinarum</name>
    <dbReference type="NCBI Taxonomy" id="2838473"/>
    <lineage>
        <taxon>Bacteria</taxon>
        <taxon>Pseudomonadati</taxon>
        <taxon>Bacteroidota</taxon>
        <taxon>Bacteroidia</taxon>
        <taxon>Bacteroidales</taxon>
        <taxon>Bacteroidaceae</taxon>
        <taxon>Bacteroides</taxon>
    </lineage>
</organism>